<gene>
    <name evidence="2" type="ORF">UR68_C0011G0016</name>
</gene>
<evidence type="ECO:0000313" key="3">
    <source>
        <dbReference type="Proteomes" id="UP000034457"/>
    </source>
</evidence>
<reference evidence="2 3" key="1">
    <citation type="journal article" date="2015" name="Nature">
        <title>rRNA introns, odd ribosomes, and small enigmatic genomes across a large radiation of phyla.</title>
        <authorList>
            <person name="Brown C.T."/>
            <person name="Hug L.A."/>
            <person name="Thomas B.C."/>
            <person name="Sharon I."/>
            <person name="Castelle C.J."/>
            <person name="Singh A."/>
            <person name="Wilkins M.J."/>
            <person name="Williams K.H."/>
            <person name="Banfield J.F."/>
        </authorList>
    </citation>
    <scope>NUCLEOTIDE SEQUENCE [LARGE SCALE GENOMIC DNA]</scope>
</reference>
<evidence type="ECO:0000313" key="2">
    <source>
        <dbReference type="EMBL" id="KKP72881.1"/>
    </source>
</evidence>
<sequence length="1233" mass="140853">MNPGDAEAANGKTQKNMEQQAREAVDVLIKQIQADMASEWVKIEQERNPEEQAKMKEDFKKKALDKLKNTQQQAHEATSYFDKADKQDELKEKAKEVKKTILEVNEVINKGIDIGDKKVQTMVQKLAGDIANGRLSDATIVSIEDRLGKWIGGGEPIIISSEGQEESSFDKAVKSLVNDIPEAGKEVVDILKNNSTDFGKTQDEIKAKYEPKVQAQDQDNEQFDRGRPKDFDEQVWIEDKGQYLGRRFTGEQLKFLETLYTPEKFINHIAELANKNGVKRLEITNKLKDYYQRSNQVKSEAELNMEVDKQFRISISNEIGLEMGAVVNQLFLELQQKTPDKFYDEIVKEDIFHGPEPIKHKIQAAINKLYTRLTEIEKAGDSEDNPLYDLVKNIKLFQFAEQHNVIDEFDGKPNPRLKPLPYPKEVKLSEFLLNLNVNMDHTIHKMEFLHNVRAMFNHPPGKEGFYSQLSHYAESLKGTDIDEIMMLPDGPMTIQAYHLYDKMLEADFASIDWKHRTNQFTNELEMVNTTLENEVIAKMRALYPDEPIERIRHSVNSAVGMARGMLLTEPEKSAYADPVDVNGTGLFASYGTNDAGALTVFNPLHVGLRWQGEHLWPMFYFMPIGGDGKATWDHNQMFKNMARYMESFKSGKGSVGRGDLPKKLFADVLMDIGNVGGPAKRKGWRMKYSLEGHFVNDADGTINVPETFKAMEAIGYEAIFNFINTKQAGADFLKATNKTAPDQVKERKDLFRYIFKRYFYDGDPKNFTEADLNNYLAKLGKMGEAKALGHIKGEGSLSRGEGWEVKSFDEQVALETSNIFMENLLAHYAAAKFPSKFLRMTRNRFTKDGKSRWQEIYELAKEKNIFKTEVGKERDTFNEVIKDLGFAEMLLRREISLQIRDGLRFDPKKLRLNDVMTDNVLYKLDENTIRKLLLSVKGTNENGTRVITEERINEVVALNKLIRAKLSNGFLDGKGAEEIRDYTFTFGLEDTDLSLMAFRGTGPRMIARALGDTGNIETNVIPWIIEMPRLLNKIAVSGKNDFTPIIEYLQKAQSSINQVHGTGDFGDFPYIYKIASAVIQYFKKDTVAKPLFGLFGMGRKNSMAAEYAGRSGSVWEWDSRDIDNFCVALEKYRLLPKNAYNLQQVSVEEGRYIGGERENIWIINPITKKPFKTPFTKRKIDYKYNSAKLRKEFGGDFKAMAFDLINDILPLAIMFVLWQYIKKSLEESEGKKK</sequence>
<dbReference type="Proteomes" id="UP000034457">
    <property type="component" value="Unassembled WGS sequence"/>
</dbReference>
<dbReference type="STRING" id="1618478.UR68_C0011G0016"/>
<comment type="caution">
    <text evidence="2">The sequence shown here is derived from an EMBL/GenBank/DDBJ whole genome shotgun (WGS) entry which is preliminary data.</text>
</comment>
<proteinExistence type="predicted"/>
<evidence type="ECO:0000256" key="1">
    <source>
        <dbReference type="SAM" id="MobiDB-lite"/>
    </source>
</evidence>
<protein>
    <submittedName>
        <fullName evidence="2">Uncharacterized protein</fullName>
    </submittedName>
</protein>
<dbReference type="AlphaFoldDB" id="A0A0G0C9R6"/>
<accession>A0A0G0C9R6</accession>
<feature type="region of interest" description="Disordered" evidence="1">
    <location>
        <begin position="1"/>
        <end position="20"/>
    </location>
</feature>
<name>A0A0G0C9R6_9BACT</name>
<organism evidence="2 3">
    <name type="scientific">Candidatus Roizmanbacteria bacterium GW2011_GWA2_35_19</name>
    <dbReference type="NCBI Taxonomy" id="1618478"/>
    <lineage>
        <taxon>Bacteria</taxon>
        <taxon>Candidatus Roizmaniibacteriota</taxon>
    </lineage>
</organism>
<dbReference type="EMBL" id="LBQC01000011">
    <property type="protein sequence ID" value="KKP72881.1"/>
    <property type="molecule type" value="Genomic_DNA"/>
</dbReference>